<keyword evidence="2" id="KW-1133">Transmembrane helix</keyword>
<organism evidence="3 4">
    <name type="scientific">Thioalkalivibrio versutus</name>
    <dbReference type="NCBI Taxonomy" id="106634"/>
    <lineage>
        <taxon>Bacteria</taxon>
        <taxon>Pseudomonadati</taxon>
        <taxon>Pseudomonadota</taxon>
        <taxon>Gammaproteobacteria</taxon>
        <taxon>Chromatiales</taxon>
        <taxon>Ectothiorhodospiraceae</taxon>
        <taxon>Thioalkalivibrio</taxon>
    </lineage>
</organism>
<evidence type="ECO:0000313" key="4">
    <source>
        <dbReference type="Proteomes" id="UP000064201"/>
    </source>
</evidence>
<feature type="transmembrane region" description="Helical" evidence="2">
    <location>
        <begin position="16"/>
        <end position="35"/>
    </location>
</feature>
<protein>
    <submittedName>
        <fullName evidence="3">Uncharacterized protein</fullName>
    </submittedName>
</protein>
<dbReference type="AlphaFoldDB" id="A0A0G3GBK3"/>
<keyword evidence="2" id="KW-0472">Membrane</keyword>
<name>A0A0G3GBK3_9GAMM</name>
<dbReference type="RefSeq" id="WP_018145085.1">
    <property type="nucleotide sequence ID" value="NZ_CP011367.1"/>
</dbReference>
<dbReference type="EMBL" id="CP011367">
    <property type="protein sequence ID" value="AKJ96191.1"/>
    <property type="molecule type" value="Genomic_DNA"/>
</dbReference>
<evidence type="ECO:0000256" key="1">
    <source>
        <dbReference type="SAM" id="MobiDB-lite"/>
    </source>
</evidence>
<evidence type="ECO:0000313" key="3">
    <source>
        <dbReference type="EMBL" id="AKJ96191.1"/>
    </source>
</evidence>
<feature type="compositionally biased region" description="Basic and acidic residues" evidence="1">
    <location>
        <begin position="55"/>
        <end position="72"/>
    </location>
</feature>
<accession>A0A0G3GBK3</accession>
<dbReference type="Pfam" id="PF05545">
    <property type="entry name" value="FixQ"/>
    <property type="match status" value="1"/>
</dbReference>
<dbReference type="InterPro" id="IPR008621">
    <property type="entry name" value="Cbb3-typ_cyt_oxidase_comp"/>
</dbReference>
<dbReference type="PATRIC" id="fig|106634.4.peg.2619"/>
<sequence length="72" mass="8559">MMGLWEWITDMGNSKMVALLLFMGTFIGVVIFLFANRQRARKFETYRYIPLDDDDSHREPVARRDKTKSDEQ</sequence>
<gene>
    <name evidence="3" type="ORF">TVD_12845</name>
</gene>
<reference evidence="3 4" key="1">
    <citation type="submission" date="2015-04" db="EMBL/GenBank/DDBJ databases">
        <title>Complete Sequence for the Genome of the Thioalkalivibrio versutus D301.</title>
        <authorList>
            <person name="Mu T."/>
            <person name="Zhou J."/>
            <person name="Xu X."/>
        </authorList>
    </citation>
    <scope>NUCLEOTIDE SEQUENCE [LARGE SCALE GENOMIC DNA]</scope>
    <source>
        <strain evidence="3 4">D301</strain>
    </source>
</reference>
<dbReference type="STRING" id="106634.TVD_12845"/>
<dbReference type="KEGG" id="tvr:TVD_12845"/>
<keyword evidence="2" id="KW-0812">Transmembrane</keyword>
<dbReference type="Proteomes" id="UP000064201">
    <property type="component" value="Chromosome"/>
</dbReference>
<feature type="region of interest" description="Disordered" evidence="1">
    <location>
        <begin position="51"/>
        <end position="72"/>
    </location>
</feature>
<keyword evidence="4" id="KW-1185">Reference proteome</keyword>
<evidence type="ECO:0000256" key="2">
    <source>
        <dbReference type="SAM" id="Phobius"/>
    </source>
</evidence>
<dbReference type="OrthoDB" id="7066079at2"/>
<proteinExistence type="predicted"/>